<gene>
    <name evidence="1" type="ORF">SAMN05216324_11469</name>
</gene>
<name>A0A1K2IUU3_9FLAO</name>
<sequence>MLRFPSRTQSDLSIEMLQNLNLSLILGLTATTKENSNIISFVNVLSLKKEYMVKLSVIVYNHHKKEEVITSALYLQRQLELTAKEEKVIRKYIRPF</sequence>
<dbReference type="EMBL" id="FPKW01000014">
    <property type="protein sequence ID" value="SFZ95960.1"/>
    <property type="molecule type" value="Genomic_DNA"/>
</dbReference>
<evidence type="ECO:0000313" key="2">
    <source>
        <dbReference type="Proteomes" id="UP000182034"/>
    </source>
</evidence>
<proteinExistence type="predicted"/>
<accession>A0A1K2IUU3</accession>
<dbReference type="Proteomes" id="UP000182034">
    <property type="component" value="Unassembled WGS sequence"/>
</dbReference>
<evidence type="ECO:0000313" key="1">
    <source>
        <dbReference type="EMBL" id="SFZ95960.1"/>
    </source>
</evidence>
<protein>
    <submittedName>
        <fullName evidence="1">Type III restriction enzyme</fullName>
    </submittedName>
</protein>
<keyword evidence="2" id="KW-1185">Reference proteome</keyword>
<organism evidence="1 2">
    <name type="scientific">Chryseobacterium limigenitum</name>
    <dbReference type="NCBI Taxonomy" id="1612149"/>
    <lineage>
        <taxon>Bacteria</taxon>
        <taxon>Pseudomonadati</taxon>
        <taxon>Bacteroidota</taxon>
        <taxon>Flavobacteriia</taxon>
        <taxon>Flavobacteriales</taxon>
        <taxon>Weeksellaceae</taxon>
        <taxon>Chryseobacterium group</taxon>
        <taxon>Chryseobacterium</taxon>
    </lineage>
</organism>
<dbReference type="AlphaFoldDB" id="A0A1K2IUU3"/>
<reference evidence="2" key="1">
    <citation type="submission" date="2016-10" db="EMBL/GenBank/DDBJ databases">
        <authorList>
            <person name="Varghese N."/>
            <person name="Submissions S."/>
        </authorList>
    </citation>
    <scope>NUCLEOTIDE SEQUENCE [LARGE SCALE GENOMIC DNA]</scope>
    <source>
        <strain evidence="2">SUR2</strain>
    </source>
</reference>
<dbReference type="STRING" id="1612149.SAMN05216324_11469"/>